<dbReference type="AlphaFoldDB" id="A0A6V7XLL9"/>
<dbReference type="EMBL" id="CAJEWN010001802">
    <property type="protein sequence ID" value="CAD2200122.1"/>
    <property type="molecule type" value="Genomic_DNA"/>
</dbReference>
<evidence type="ECO:0000313" key="1">
    <source>
        <dbReference type="EMBL" id="CAD2200122.1"/>
    </source>
</evidence>
<sequence length="271" mass="30868">MLSNNFQQQYAFKKEPEANLDGENEKCYGANLTKFEQGVTQKGGVSLWHAGYRYVKSKNIHWRCSNLDCQATAKAEEKNGQFIGSLGEKEHNHPPAIQKKVCEELRNRLKKDKRPILGEVRANIPDEVYIALGSDDALNQLIKRQKKQKFGNVNCVDLGKMVIPAFLTEKYNSSTLIYDSRDERGNEDVVLVFSHARLLDILSQNKHWACDGTFKSAPRPFAQCFCIGAFVRGRIVVCVQALLPTKKTIHYQEVLREVRRAINPNEPKRGF</sequence>
<name>A0A6V7XLL9_MELEN</name>
<accession>A0A6V7XLL9</accession>
<comment type="caution">
    <text evidence="1">The sequence shown here is derived from an EMBL/GenBank/DDBJ whole genome shotgun (WGS) entry which is preliminary data.</text>
</comment>
<dbReference type="OrthoDB" id="5869938at2759"/>
<protein>
    <submittedName>
        <fullName evidence="1">Uncharacterized protein</fullName>
    </submittedName>
</protein>
<gene>
    <name evidence="1" type="ORF">MENT_LOCUS53566</name>
</gene>
<proteinExistence type="predicted"/>
<dbReference type="Gene3D" id="2.20.25.240">
    <property type="match status" value="1"/>
</dbReference>
<dbReference type="Proteomes" id="UP000580250">
    <property type="component" value="Unassembled WGS sequence"/>
</dbReference>
<organism evidence="1 2">
    <name type="scientific">Meloidogyne enterolobii</name>
    <name type="common">Root-knot nematode worm</name>
    <name type="synonym">Meloidogyne mayaguensis</name>
    <dbReference type="NCBI Taxonomy" id="390850"/>
    <lineage>
        <taxon>Eukaryota</taxon>
        <taxon>Metazoa</taxon>
        <taxon>Ecdysozoa</taxon>
        <taxon>Nematoda</taxon>
        <taxon>Chromadorea</taxon>
        <taxon>Rhabditida</taxon>
        <taxon>Tylenchina</taxon>
        <taxon>Tylenchomorpha</taxon>
        <taxon>Tylenchoidea</taxon>
        <taxon>Meloidogynidae</taxon>
        <taxon>Meloidogyninae</taxon>
        <taxon>Meloidogyne</taxon>
    </lineage>
</organism>
<reference evidence="1 2" key="1">
    <citation type="submission" date="2020-08" db="EMBL/GenBank/DDBJ databases">
        <authorList>
            <person name="Koutsovoulos G."/>
            <person name="Danchin GJ E."/>
        </authorList>
    </citation>
    <scope>NUCLEOTIDE SEQUENCE [LARGE SCALE GENOMIC DNA]</scope>
</reference>
<evidence type="ECO:0000313" key="2">
    <source>
        <dbReference type="Proteomes" id="UP000580250"/>
    </source>
</evidence>